<keyword evidence="7" id="KW-1185">Reference proteome</keyword>
<dbReference type="EMBL" id="CM017321">
    <property type="protein sequence ID" value="KAE7995642.1"/>
    <property type="molecule type" value="Genomic_DNA"/>
</dbReference>
<dbReference type="Pfam" id="PF06159">
    <property type="entry name" value="TRAPPC13_N"/>
    <property type="match status" value="1"/>
</dbReference>
<evidence type="ECO:0000313" key="6">
    <source>
        <dbReference type="EMBL" id="KAE7995642.1"/>
    </source>
</evidence>
<dbReference type="GO" id="GO:1990072">
    <property type="term" value="C:TRAPPIII protein complex"/>
    <property type="evidence" value="ECO:0007669"/>
    <property type="project" value="TreeGrafter"/>
</dbReference>
<dbReference type="InterPro" id="IPR055429">
    <property type="entry name" value="TRAPPC13_M"/>
</dbReference>
<feature type="domain" description="Trafficking protein particle complex subunit 13 N-terminal" evidence="3">
    <location>
        <begin position="67"/>
        <end position="164"/>
    </location>
</feature>
<protein>
    <recommendedName>
        <fullName evidence="8">Trafficking protein particle complex subunit 13</fullName>
    </recommendedName>
</protein>
<dbReference type="OrthoDB" id="10250284at2759"/>
<reference evidence="6 7" key="1">
    <citation type="submission" date="2019-06" db="EMBL/GenBank/DDBJ databases">
        <title>A chromosomal-level reference genome of Carpinus fangiana (Coryloideae, Betulaceae).</title>
        <authorList>
            <person name="Yang X."/>
            <person name="Wang Z."/>
            <person name="Zhang L."/>
            <person name="Hao G."/>
            <person name="Liu J."/>
            <person name="Yang Y."/>
        </authorList>
    </citation>
    <scope>NUCLEOTIDE SEQUENCE [LARGE SCALE GENOMIC DNA]</scope>
    <source>
        <strain evidence="6">Cfa_2016G</strain>
        <tissue evidence="6">Leaf</tissue>
    </source>
</reference>
<name>A0A5N6Q8S9_9ROSI</name>
<comment type="similarity">
    <text evidence="1">Belongs to the TRAPPC13 family.</text>
</comment>
<dbReference type="InterPro" id="IPR055428">
    <property type="entry name" value="TRAPPC13_C"/>
</dbReference>
<accession>A0A5N6Q8S9</accession>
<evidence type="ECO:0008006" key="8">
    <source>
        <dbReference type="Google" id="ProtNLM"/>
    </source>
</evidence>
<dbReference type="Pfam" id="PF23643">
    <property type="entry name" value="TRAPPC13_C"/>
    <property type="match status" value="1"/>
</dbReference>
<dbReference type="InterPro" id="IPR010378">
    <property type="entry name" value="TRAPPC13"/>
</dbReference>
<gene>
    <name evidence="6" type="ORF">FH972_000416</name>
</gene>
<evidence type="ECO:0000313" key="7">
    <source>
        <dbReference type="Proteomes" id="UP000327013"/>
    </source>
</evidence>
<sequence length="471" mass="52643">MWTLRSAWTRSISLRARISSTTPSPPPTSPASSTPTSPTPPTPQISPTAPDSSSTTPLTPWASPASSAIYLGETFCSYISINNSSNFEVKEIIIKAEMQTERQRILLLDTSKSPVETIRAGGRYDFIVEHDVKELGAHTLVCTALYNDGDGERKYLPQFFKFVVSNPLSVRTKLRPLSQETTFLEACIENHTKSNLFMDQVEFEPTQHWSATILKANEHDSDNNSKTREKTPVLIRSGGGIHNYLYQLKVSSHGSAQMKVEGSNILGKLQITWRTNLGEPGRLQTQQILGTPVTRSDIDLHVVEVPSIINLERPFSLHLKLTNQTERELGPFEVSLLQNGLREEKVIMINGLKMMVLPQVAAFSCTDFHLHLIATKLGVQRITGITVFDTREKRSYEPFPDLEFSCAEPDFFSYYLWGLIRLWVYDVMICIINGLQLDQADLDKQKNPSSSSLMTVDANPPQAGMTCCGFT</sequence>
<evidence type="ECO:0000256" key="1">
    <source>
        <dbReference type="ARBA" id="ARBA00010785"/>
    </source>
</evidence>
<feature type="region of interest" description="Disordered" evidence="2">
    <location>
        <begin position="15"/>
        <end position="59"/>
    </location>
</feature>
<evidence type="ECO:0000256" key="2">
    <source>
        <dbReference type="SAM" id="MobiDB-lite"/>
    </source>
</evidence>
<feature type="domain" description="Trafficking protein particle complex subunit 13 middle" evidence="5">
    <location>
        <begin position="168"/>
        <end position="287"/>
    </location>
</feature>
<feature type="domain" description="Trafficking protein particle complex subunit 13 C-terminal" evidence="4">
    <location>
        <begin position="306"/>
        <end position="397"/>
    </location>
</feature>
<proteinExistence type="inferred from homology"/>
<dbReference type="PANTHER" id="PTHR13134:SF3">
    <property type="entry name" value="TRAFFICKING PROTEIN PARTICLE COMPLEX SUBUNIT 13"/>
    <property type="match status" value="1"/>
</dbReference>
<evidence type="ECO:0000259" key="3">
    <source>
        <dbReference type="Pfam" id="PF06159"/>
    </source>
</evidence>
<evidence type="ECO:0000259" key="5">
    <source>
        <dbReference type="Pfam" id="PF23647"/>
    </source>
</evidence>
<feature type="compositionally biased region" description="Low complexity" evidence="2">
    <location>
        <begin position="45"/>
        <end position="59"/>
    </location>
</feature>
<dbReference type="InterPro" id="IPR055427">
    <property type="entry name" value="TRAPPC13_N"/>
</dbReference>
<dbReference type="AlphaFoldDB" id="A0A5N6Q8S9"/>
<evidence type="ECO:0000259" key="4">
    <source>
        <dbReference type="Pfam" id="PF23643"/>
    </source>
</evidence>
<dbReference type="Proteomes" id="UP000327013">
    <property type="component" value="Chromosome 1"/>
</dbReference>
<dbReference type="PANTHER" id="PTHR13134">
    <property type="entry name" value="TRAFFICKING PROTEIN PARTICLE COMPLEX SUBUNIT 13"/>
    <property type="match status" value="1"/>
</dbReference>
<organism evidence="6 7">
    <name type="scientific">Carpinus fangiana</name>
    <dbReference type="NCBI Taxonomy" id="176857"/>
    <lineage>
        <taxon>Eukaryota</taxon>
        <taxon>Viridiplantae</taxon>
        <taxon>Streptophyta</taxon>
        <taxon>Embryophyta</taxon>
        <taxon>Tracheophyta</taxon>
        <taxon>Spermatophyta</taxon>
        <taxon>Magnoliopsida</taxon>
        <taxon>eudicotyledons</taxon>
        <taxon>Gunneridae</taxon>
        <taxon>Pentapetalae</taxon>
        <taxon>rosids</taxon>
        <taxon>fabids</taxon>
        <taxon>Fagales</taxon>
        <taxon>Betulaceae</taxon>
        <taxon>Carpinus</taxon>
    </lineage>
</organism>
<dbReference type="Pfam" id="PF23647">
    <property type="entry name" value="TRAPPC13_M"/>
    <property type="match status" value="1"/>
</dbReference>